<keyword evidence="1" id="KW-0472">Membrane</keyword>
<dbReference type="RefSeq" id="WP_338888845.1">
    <property type="nucleotide sequence ID" value="NZ_CP147846.1"/>
</dbReference>
<keyword evidence="1" id="KW-1133">Transmembrane helix</keyword>
<reference evidence="2 3" key="1">
    <citation type="submission" date="2024-03" db="EMBL/GenBank/DDBJ databases">
        <title>Natural products discovery in diverse microorganisms through a two-stage MS feature dereplication strategy.</title>
        <authorList>
            <person name="Zhang R."/>
        </authorList>
    </citation>
    <scope>NUCLEOTIDE SEQUENCE [LARGE SCALE GENOMIC DNA]</scope>
    <source>
        <strain evidence="2 3">18930</strain>
    </source>
</reference>
<evidence type="ECO:0000313" key="3">
    <source>
        <dbReference type="Proteomes" id="UP001432000"/>
    </source>
</evidence>
<dbReference type="EMBL" id="CP147846">
    <property type="protein sequence ID" value="WXG68564.1"/>
    <property type="molecule type" value="Genomic_DNA"/>
</dbReference>
<accession>A0ABZ2PHR6</accession>
<organism evidence="2 3">
    <name type="scientific">Rhodococcus sovatensis</name>
    <dbReference type="NCBI Taxonomy" id="1805840"/>
    <lineage>
        <taxon>Bacteria</taxon>
        <taxon>Bacillati</taxon>
        <taxon>Actinomycetota</taxon>
        <taxon>Actinomycetes</taxon>
        <taxon>Mycobacteriales</taxon>
        <taxon>Nocardiaceae</taxon>
        <taxon>Rhodococcus</taxon>
    </lineage>
</organism>
<feature type="transmembrane region" description="Helical" evidence="1">
    <location>
        <begin position="7"/>
        <end position="27"/>
    </location>
</feature>
<dbReference type="Proteomes" id="UP001432000">
    <property type="component" value="Chromosome"/>
</dbReference>
<protein>
    <submittedName>
        <fullName evidence="2">Uncharacterized protein</fullName>
    </submittedName>
</protein>
<name>A0ABZ2PHR6_9NOCA</name>
<proteinExistence type="predicted"/>
<gene>
    <name evidence="2" type="ORF">WDS16_25815</name>
</gene>
<evidence type="ECO:0000313" key="2">
    <source>
        <dbReference type="EMBL" id="WXG68564.1"/>
    </source>
</evidence>
<keyword evidence="1" id="KW-0812">Transmembrane</keyword>
<evidence type="ECO:0000256" key="1">
    <source>
        <dbReference type="SAM" id="Phobius"/>
    </source>
</evidence>
<sequence length="57" mass="6403">MKTRRYRLLLVAGMILVVVAGLVLGPLKKPVLYLWNAECFGWSTSSDGPRLERVSQI</sequence>
<keyword evidence="3" id="KW-1185">Reference proteome</keyword>